<evidence type="ECO:0000313" key="8">
    <source>
        <dbReference type="Proteomes" id="UP001431963"/>
    </source>
</evidence>
<dbReference type="RefSeq" id="WP_335420466.1">
    <property type="nucleotide sequence ID" value="NZ_JBALHR010000002.1"/>
</dbReference>
<name>A0ABU8BS37_9RHOB</name>
<evidence type="ECO:0000256" key="6">
    <source>
        <dbReference type="SAM" id="Phobius"/>
    </source>
</evidence>
<dbReference type="Proteomes" id="UP001431963">
    <property type="component" value="Unassembled WGS sequence"/>
</dbReference>
<evidence type="ECO:0000256" key="3">
    <source>
        <dbReference type="ARBA" id="ARBA00022692"/>
    </source>
</evidence>
<feature type="transmembrane region" description="Helical" evidence="6">
    <location>
        <begin position="41"/>
        <end position="67"/>
    </location>
</feature>
<feature type="transmembrane region" description="Helical" evidence="6">
    <location>
        <begin position="126"/>
        <end position="143"/>
    </location>
</feature>
<keyword evidence="3 6" id="KW-0812">Transmembrane</keyword>
<dbReference type="PANTHER" id="PTHR30086:SF20">
    <property type="entry name" value="ARGININE EXPORTER PROTEIN ARGO-RELATED"/>
    <property type="match status" value="1"/>
</dbReference>
<evidence type="ECO:0000256" key="2">
    <source>
        <dbReference type="ARBA" id="ARBA00022475"/>
    </source>
</evidence>
<comment type="caution">
    <text evidence="7">The sequence shown here is derived from an EMBL/GenBank/DDBJ whole genome shotgun (WGS) entry which is preliminary data.</text>
</comment>
<dbReference type="EMBL" id="JBALHR010000002">
    <property type="protein sequence ID" value="MEH7827503.1"/>
    <property type="molecule type" value="Genomic_DNA"/>
</dbReference>
<feature type="transmembrane region" description="Helical" evidence="6">
    <location>
        <begin position="6"/>
        <end position="29"/>
    </location>
</feature>
<keyword evidence="4 6" id="KW-1133">Transmembrane helix</keyword>
<evidence type="ECO:0000256" key="5">
    <source>
        <dbReference type="ARBA" id="ARBA00023136"/>
    </source>
</evidence>
<dbReference type="PANTHER" id="PTHR30086">
    <property type="entry name" value="ARGININE EXPORTER PROTEIN ARGO"/>
    <property type="match status" value="1"/>
</dbReference>
<dbReference type="InterPro" id="IPR001123">
    <property type="entry name" value="LeuE-type"/>
</dbReference>
<evidence type="ECO:0000256" key="4">
    <source>
        <dbReference type="ARBA" id="ARBA00022989"/>
    </source>
</evidence>
<feature type="transmembrane region" description="Helical" evidence="6">
    <location>
        <begin position="149"/>
        <end position="171"/>
    </location>
</feature>
<feature type="transmembrane region" description="Helical" evidence="6">
    <location>
        <begin position="183"/>
        <end position="201"/>
    </location>
</feature>
<comment type="subcellular location">
    <subcellularLocation>
        <location evidence="1">Cell membrane</location>
        <topology evidence="1">Multi-pass membrane protein</topology>
    </subcellularLocation>
</comment>
<reference evidence="7" key="1">
    <citation type="submission" date="2024-02" db="EMBL/GenBank/DDBJ databases">
        <title>Genome sequences of strain Gemmobacter sp. JM10B15.</title>
        <authorList>
            <person name="Zhang M."/>
        </authorList>
    </citation>
    <scope>NUCLEOTIDE SEQUENCE</scope>
    <source>
        <strain evidence="7">JM10B15</strain>
    </source>
</reference>
<sequence length="212" mass="22351">MLELAGPFTVMVATLTLAILSPGPAIIAAMQTSFARGRTVAVPYGVGLAVGASVWCLFALAGLTVLFQLVPALYVALKIFGGLYLLWMAWGLWQSAPHPMPEAARARFGTGFWGGIALNLSNPKPALFYSALIVALFPGPQPLGAQAAIYATAVGTELFWYVAITSAMSTAPLRRRYASAKLWLDRGAALLLGLLGLGLLAETARETLIETA</sequence>
<protein>
    <submittedName>
        <fullName evidence="7">LysE family transporter</fullName>
    </submittedName>
</protein>
<evidence type="ECO:0000313" key="7">
    <source>
        <dbReference type="EMBL" id="MEH7827503.1"/>
    </source>
</evidence>
<keyword evidence="8" id="KW-1185">Reference proteome</keyword>
<gene>
    <name evidence="7" type="ORF">V6590_05015</name>
</gene>
<keyword evidence="5 6" id="KW-0472">Membrane</keyword>
<proteinExistence type="predicted"/>
<evidence type="ECO:0000256" key="1">
    <source>
        <dbReference type="ARBA" id="ARBA00004651"/>
    </source>
</evidence>
<organism evidence="7 8">
    <name type="scientific">Gemmobacter denitrificans</name>
    <dbReference type="NCBI Taxonomy" id="3123040"/>
    <lineage>
        <taxon>Bacteria</taxon>
        <taxon>Pseudomonadati</taxon>
        <taxon>Pseudomonadota</taxon>
        <taxon>Alphaproteobacteria</taxon>
        <taxon>Rhodobacterales</taxon>
        <taxon>Paracoccaceae</taxon>
        <taxon>Gemmobacter</taxon>
    </lineage>
</organism>
<accession>A0ABU8BS37</accession>
<keyword evidence="2" id="KW-1003">Cell membrane</keyword>
<feature type="transmembrane region" description="Helical" evidence="6">
    <location>
        <begin position="73"/>
        <end position="93"/>
    </location>
</feature>
<dbReference type="Pfam" id="PF01810">
    <property type="entry name" value="LysE"/>
    <property type="match status" value="1"/>
</dbReference>